<reference evidence="1 2" key="1">
    <citation type="submission" date="2018-12" db="EMBL/GenBank/DDBJ databases">
        <title>Food and Water Safety Consortium.</title>
        <authorList>
            <person name="Tyson S."/>
            <person name="Peterson C.-L."/>
            <person name="Olson A."/>
            <person name="Tyler S."/>
            <person name="Cabral J."/>
            <person name="Lynch T."/>
            <person name="Knox N."/>
            <person name="Van Domselaar G."/>
            <person name="Graham M."/>
        </authorList>
    </citation>
    <scope>NUCLEOTIDE SEQUENCE [LARGE SCALE GENOMIC DNA]</scope>
    <source>
        <strain evidence="1 2">FWSEC0118</strain>
    </source>
</reference>
<accession>A0A2J1CA92</accession>
<dbReference type="AntiFam" id="ANF00065">
    <property type="entry name" value="Translation of REP sequence"/>
</dbReference>
<proteinExistence type="predicted"/>
<sequence length="69" mass="7947">MRRRKKWQSDHYPLQTEEGQIADKMRFVHAGCGVNALSGLHNHANSIHCRDHVGLISVAHQAKRKQRVH</sequence>
<dbReference type="AlphaFoldDB" id="A0A2J1CA92"/>
<evidence type="ECO:0000313" key="2">
    <source>
        <dbReference type="Proteomes" id="UP000309937"/>
    </source>
</evidence>
<name>A0A2J1CA92_ECOLX</name>
<organism evidence="1 2">
    <name type="scientific">Escherichia coli</name>
    <dbReference type="NCBI Taxonomy" id="562"/>
    <lineage>
        <taxon>Bacteria</taxon>
        <taxon>Pseudomonadati</taxon>
        <taxon>Pseudomonadota</taxon>
        <taxon>Gammaproteobacteria</taxon>
        <taxon>Enterobacterales</taxon>
        <taxon>Enterobacteriaceae</taxon>
        <taxon>Escherichia</taxon>
    </lineage>
</organism>
<evidence type="ECO:0000313" key="1">
    <source>
        <dbReference type="EMBL" id="TJQ16082.1"/>
    </source>
</evidence>
<gene>
    <name evidence="1" type="ORF">C9Z68_08620</name>
</gene>
<comment type="caution">
    <text evidence="1">The sequence shown here is derived from an EMBL/GenBank/DDBJ whole genome shotgun (WGS) entry which is preliminary data.</text>
</comment>
<dbReference type="Proteomes" id="UP000309937">
    <property type="component" value="Unassembled WGS sequence"/>
</dbReference>
<dbReference type="EMBL" id="RRGJ01000009">
    <property type="protein sequence ID" value="TJQ16082.1"/>
    <property type="molecule type" value="Genomic_DNA"/>
</dbReference>
<protein>
    <submittedName>
        <fullName evidence="1">Uncharacterized protein</fullName>
    </submittedName>
</protein>